<organism evidence="2 3">
    <name type="scientific">Datura stramonium</name>
    <name type="common">Jimsonweed</name>
    <name type="synonym">Common thornapple</name>
    <dbReference type="NCBI Taxonomy" id="4076"/>
    <lineage>
        <taxon>Eukaryota</taxon>
        <taxon>Viridiplantae</taxon>
        <taxon>Streptophyta</taxon>
        <taxon>Embryophyta</taxon>
        <taxon>Tracheophyta</taxon>
        <taxon>Spermatophyta</taxon>
        <taxon>Magnoliopsida</taxon>
        <taxon>eudicotyledons</taxon>
        <taxon>Gunneridae</taxon>
        <taxon>Pentapetalae</taxon>
        <taxon>asterids</taxon>
        <taxon>lamiids</taxon>
        <taxon>Solanales</taxon>
        <taxon>Solanaceae</taxon>
        <taxon>Solanoideae</taxon>
        <taxon>Datureae</taxon>
        <taxon>Datura</taxon>
    </lineage>
</organism>
<keyword evidence="3" id="KW-1185">Reference proteome</keyword>
<name>A0ABS8VGM8_DATST</name>
<proteinExistence type="predicted"/>
<evidence type="ECO:0000256" key="1">
    <source>
        <dbReference type="SAM" id="MobiDB-lite"/>
    </source>
</evidence>
<reference evidence="2 3" key="1">
    <citation type="journal article" date="2021" name="BMC Genomics">
        <title>Datura genome reveals duplications of psychoactive alkaloid biosynthetic genes and high mutation rate following tissue culture.</title>
        <authorList>
            <person name="Rajewski A."/>
            <person name="Carter-House D."/>
            <person name="Stajich J."/>
            <person name="Litt A."/>
        </authorList>
    </citation>
    <scope>NUCLEOTIDE SEQUENCE [LARGE SCALE GENOMIC DNA]</scope>
    <source>
        <strain evidence="2">AR-01</strain>
    </source>
</reference>
<protein>
    <submittedName>
        <fullName evidence="2">Uncharacterized protein</fullName>
    </submittedName>
</protein>
<evidence type="ECO:0000313" key="2">
    <source>
        <dbReference type="EMBL" id="MCD9645293.1"/>
    </source>
</evidence>
<dbReference type="EMBL" id="JACEIK010004388">
    <property type="protein sequence ID" value="MCD9645293.1"/>
    <property type="molecule type" value="Genomic_DNA"/>
</dbReference>
<feature type="compositionally biased region" description="Basic and acidic residues" evidence="1">
    <location>
        <begin position="118"/>
        <end position="131"/>
    </location>
</feature>
<gene>
    <name evidence="2" type="ORF">HAX54_034124</name>
</gene>
<dbReference type="Proteomes" id="UP000823775">
    <property type="component" value="Unassembled WGS sequence"/>
</dbReference>
<accession>A0ABS8VGM8</accession>
<feature type="region of interest" description="Disordered" evidence="1">
    <location>
        <begin position="57"/>
        <end position="76"/>
    </location>
</feature>
<feature type="compositionally biased region" description="Polar residues" evidence="1">
    <location>
        <begin position="190"/>
        <end position="200"/>
    </location>
</feature>
<sequence>MLDKIVILKDYPIFRTLNSYLIYSIPEDNDASSLEEEVVLQSIKEENKAMRRLQFSDVGNSTHPTPGTEEVRHNRKEGKCLSYIPPVLKDGMVTVTIEEDDIKMQLEIWESALIGEEGSTKDTESTKPEVMKRKRAREKVDEDTDFLTEGRAPAEEYDGTLIEPPEYEGKKEGNTMIGRTGELGGGYENSAGNSMPSHPP</sequence>
<evidence type="ECO:0000313" key="3">
    <source>
        <dbReference type="Proteomes" id="UP000823775"/>
    </source>
</evidence>
<feature type="region of interest" description="Disordered" evidence="1">
    <location>
        <begin position="117"/>
        <end position="200"/>
    </location>
</feature>
<comment type="caution">
    <text evidence="2">The sequence shown here is derived from an EMBL/GenBank/DDBJ whole genome shotgun (WGS) entry which is preliminary data.</text>
</comment>